<dbReference type="CDD" id="cd03020">
    <property type="entry name" value="DsbA_DsbC_DsbG"/>
    <property type="match status" value="1"/>
</dbReference>
<evidence type="ECO:0000259" key="8">
    <source>
        <dbReference type="Pfam" id="PF10411"/>
    </source>
</evidence>
<evidence type="ECO:0000256" key="3">
    <source>
        <dbReference type="ARBA" id="ARBA00022729"/>
    </source>
</evidence>
<comment type="similarity">
    <text evidence="2">Belongs to the thioredoxin family. DsbC subfamily.</text>
</comment>
<dbReference type="SUPFAM" id="SSF52833">
    <property type="entry name" value="Thioredoxin-like"/>
    <property type="match status" value="1"/>
</dbReference>
<dbReference type="STRING" id="1795632.TH606_07470"/>
<evidence type="ECO:0000259" key="9">
    <source>
        <dbReference type="Pfam" id="PF13098"/>
    </source>
</evidence>
<keyword evidence="6" id="KW-0676">Redox-active center</keyword>
<keyword evidence="5" id="KW-1015">Disulfide bond</keyword>
<keyword evidence="3 7" id="KW-0732">Signal</keyword>
<evidence type="ECO:0000256" key="5">
    <source>
        <dbReference type="ARBA" id="ARBA00023157"/>
    </source>
</evidence>
<protein>
    <recommendedName>
        <fullName evidence="12">Thiol:disulfide interchange protein</fullName>
    </recommendedName>
</protein>
<dbReference type="PANTHER" id="PTHR35272:SF3">
    <property type="entry name" value="THIOL:DISULFIDE INTERCHANGE PROTEIN DSBC"/>
    <property type="match status" value="1"/>
</dbReference>
<dbReference type="InterPro" id="IPR033954">
    <property type="entry name" value="DiS-bond_Isoase_DsbC/G"/>
</dbReference>
<proteinExistence type="inferred from homology"/>
<dbReference type="EMBL" id="LSFI01000033">
    <property type="protein sequence ID" value="OAG27303.1"/>
    <property type="molecule type" value="Genomic_DNA"/>
</dbReference>
<feature type="signal peptide" evidence="7">
    <location>
        <begin position="1"/>
        <end position="21"/>
    </location>
</feature>
<dbReference type="PROSITE" id="PS51257">
    <property type="entry name" value="PROKAR_LIPOPROTEIN"/>
    <property type="match status" value="1"/>
</dbReference>
<dbReference type="Pfam" id="PF10411">
    <property type="entry name" value="DsbC_N"/>
    <property type="match status" value="1"/>
</dbReference>
<feature type="chain" id="PRO_5008060198" description="Thiol:disulfide interchange protein" evidence="7">
    <location>
        <begin position="22"/>
        <end position="240"/>
    </location>
</feature>
<evidence type="ECO:0000256" key="7">
    <source>
        <dbReference type="SAM" id="SignalP"/>
    </source>
</evidence>
<dbReference type="PANTHER" id="PTHR35272">
    <property type="entry name" value="THIOL:DISULFIDE INTERCHANGE PROTEIN DSBC-RELATED"/>
    <property type="match status" value="1"/>
</dbReference>
<dbReference type="Pfam" id="PF13098">
    <property type="entry name" value="Thioredoxin_2"/>
    <property type="match status" value="1"/>
</dbReference>
<evidence type="ECO:0000313" key="11">
    <source>
        <dbReference type="Proteomes" id="UP000076964"/>
    </source>
</evidence>
<comment type="caution">
    <text evidence="10">The sequence shown here is derived from an EMBL/GenBank/DDBJ whole genome shotgun (WGS) entry which is preliminary data.</text>
</comment>
<reference evidence="10 11" key="1">
    <citation type="submission" date="2016-02" db="EMBL/GenBank/DDBJ databases">
        <title>Draft genome sequence of Thermodesulfatator sp. S606.</title>
        <authorList>
            <person name="Lai Q."/>
            <person name="Cao J."/>
            <person name="Dupont S."/>
            <person name="Shao Z."/>
            <person name="Jebbar M."/>
            <person name="Alain K."/>
        </authorList>
    </citation>
    <scope>NUCLEOTIDE SEQUENCE [LARGE SCALE GENOMIC DNA]</scope>
    <source>
        <strain evidence="10 11">S606</strain>
    </source>
</reference>
<evidence type="ECO:0000313" key="10">
    <source>
        <dbReference type="EMBL" id="OAG27303.1"/>
    </source>
</evidence>
<dbReference type="InterPro" id="IPR018950">
    <property type="entry name" value="DiS-bond_isomerase_DsbC/G_N"/>
</dbReference>
<name>A0A177E5Q9_9BACT</name>
<dbReference type="InterPro" id="IPR036249">
    <property type="entry name" value="Thioredoxin-like_sf"/>
</dbReference>
<accession>A0A177E5Q9</accession>
<dbReference type="Gene3D" id="3.40.30.10">
    <property type="entry name" value="Glutaredoxin"/>
    <property type="match status" value="1"/>
</dbReference>
<dbReference type="Gene3D" id="3.10.450.70">
    <property type="entry name" value="Disulphide bond isomerase, DsbC/G, N-terminal"/>
    <property type="match status" value="1"/>
</dbReference>
<feature type="domain" description="Thioredoxin-like fold" evidence="9">
    <location>
        <begin position="122"/>
        <end position="238"/>
    </location>
</feature>
<dbReference type="InterPro" id="IPR012336">
    <property type="entry name" value="Thioredoxin-like_fold"/>
</dbReference>
<evidence type="ECO:0000256" key="6">
    <source>
        <dbReference type="ARBA" id="ARBA00023284"/>
    </source>
</evidence>
<comment type="subcellular location">
    <subcellularLocation>
        <location evidence="1">Periplasm</location>
    </subcellularLocation>
</comment>
<gene>
    <name evidence="10" type="ORF">TH606_07470</name>
</gene>
<evidence type="ECO:0008006" key="12">
    <source>
        <dbReference type="Google" id="ProtNLM"/>
    </source>
</evidence>
<dbReference type="Proteomes" id="UP000076964">
    <property type="component" value="Unassembled WGS sequence"/>
</dbReference>
<keyword evidence="11" id="KW-1185">Reference proteome</keyword>
<dbReference type="SUPFAM" id="SSF54423">
    <property type="entry name" value="DsbC/DsbG N-terminal domain-like"/>
    <property type="match status" value="1"/>
</dbReference>
<evidence type="ECO:0000256" key="4">
    <source>
        <dbReference type="ARBA" id="ARBA00022764"/>
    </source>
</evidence>
<dbReference type="AlphaFoldDB" id="A0A177E5Q9"/>
<evidence type="ECO:0000256" key="1">
    <source>
        <dbReference type="ARBA" id="ARBA00004418"/>
    </source>
</evidence>
<dbReference type="OrthoDB" id="12976at2"/>
<organism evidence="10 11">
    <name type="scientific">Thermodesulfatator autotrophicus</name>
    <dbReference type="NCBI Taxonomy" id="1795632"/>
    <lineage>
        <taxon>Bacteria</taxon>
        <taxon>Pseudomonadati</taxon>
        <taxon>Thermodesulfobacteriota</taxon>
        <taxon>Thermodesulfobacteria</taxon>
        <taxon>Thermodesulfobacteriales</taxon>
        <taxon>Thermodesulfatatoraceae</taxon>
        <taxon>Thermodesulfatator</taxon>
    </lineage>
</organism>
<feature type="domain" description="Disulphide bond isomerase DsbC/G N-terminal" evidence="8">
    <location>
        <begin position="21"/>
        <end position="93"/>
    </location>
</feature>
<keyword evidence="4" id="KW-0574">Periplasm</keyword>
<dbReference type="RefSeq" id="WP_068542520.1">
    <property type="nucleotide sequence ID" value="NZ_LSFI01000033.1"/>
</dbReference>
<evidence type="ECO:0000256" key="2">
    <source>
        <dbReference type="ARBA" id="ARBA00009813"/>
    </source>
</evidence>
<dbReference type="InterPro" id="IPR009094">
    <property type="entry name" value="DiS-bond_isomerase_DsbC/G_N_sf"/>
</dbReference>
<dbReference type="GO" id="GO:0042597">
    <property type="term" value="C:periplasmic space"/>
    <property type="evidence" value="ECO:0007669"/>
    <property type="project" value="UniProtKB-SubCell"/>
</dbReference>
<sequence>MKKLILALVMILGLGITSCWACPDKEKAAKILMPLFGRQKPKVVSIKPAPVKGLCEVVIDSNGRKTPLYLDESGRYLILGRIIDIPKRKDITQARVTDLNRLSPEKLKELKKLVAFSVGKGPEVFLITDPDCPHCKRAEKIIFPLAEQGKLKVNVILMPLEALHPQAKAKSIAIICDKKGPKALMEGYKGTQCEEGKKKVEDTLKTLPGLGIRGTPTYIFPDGRVHAGVLEEKQLLEMVK</sequence>
<dbReference type="InterPro" id="IPR051470">
    <property type="entry name" value="Thiol:disulfide_interchange"/>
</dbReference>